<name>A0A382Q960_9ZZZZ</name>
<dbReference type="PANTHER" id="PTHR46580">
    <property type="entry name" value="SENSOR KINASE-RELATED"/>
    <property type="match status" value="1"/>
</dbReference>
<dbReference type="PANTHER" id="PTHR46580:SF4">
    <property type="entry name" value="ATP_GTP-BINDING PROTEIN"/>
    <property type="match status" value="1"/>
</dbReference>
<sequence length="233" mass="24032">MALASVWGLMGAMAFPKPCLAKRACVALCLTGLMLGIICLVSHPLGLLADELAWNNGQGHRSAPLGVSGTRDAGFESLPPALTGLSFTNRLFGEMFLTNAVAHNGAGVAASDVDGDGLCDLYFANLQGANRLYRNLGGWKFADITGPAGVGCAGQLSTGAAFADVNGDGHTDLLVNGITAGTRLFVNDGRGRFAEPVDSGLARENTAMSLALGDVDGDGDLDLYVANYIDVMH</sequence>
<feature type="non-terminal residue" evidence="2">
    <location>
        <position position="233"/>
    </location>
</feature>
<dbReference type="AlphaFoldDB" id="A0A382Q960"/>
<accession>A0A382Q960</accession>
<protein>
    <recommendedName>
        <fullName evidence="3">ASPIC/UnbV domain-containing protein</fullName>
    </recommendedName>
</protein>
<organism evidence="2">
    <name type="scientific">marine metagenome</name>
    <dbReference type="NCBI Taxonomy" id="408172"/>
    <lineage>
        <taxon>unclassified sequences</taxon>
        <taxon>metagenomes</taxon>
        <taxon>ecological metagenomes</taxon>
    </lineage>
</organism>
<keyword evidence="1" id="KW-0732">Signal</keyword>
<dbReference type="Pfam" id="PF13517">
    <property type="entry name" value="FG-GAP_3"/>
    <property type="match status" value="1"/>
</dbReference>
<gene>
    <name evidence="2" type="ORF">METZ01_LOCUS334967</name>
</gene>
<dbReference type="SUPFAM" id="SSF69318">
    <property type="entry name" value="Integrin alpha N-terminal domain"/>
    <property type="match status" value="1"/>
</dbReference>
<dbReference type="InterPro" id="IPR028994">
    <property type="entry name" value="Integrin_alpha_N"/>
</dbReference>
<evidence type="ECO:0000313" key="2">
    <source>
        <dbReference type="EMBL" id="SVC82113.1"/>
    </source>
</evidence>
<dbReference type="InterPro" id="IPR013517">
    <property type="entry name" value="FG-GAP"/>
</dbReference>
<evidence type="ECO:0000256" key="1">
    <source>
        <dbReference type="ARBA" id="ARBA00022729"/>
    </source>
</evidence>
<dbReference type="Gene3D" id="2.130.10.130">
    <property type="entry name" value="Integrin alpha, N-terminal"/>
    <property type="match status" value="1"/>
</dbReference>
<proteinExistence type="predicted"/>
<reference evidence="2" key="1">
    <citation type="submission" date="2018-05" db="EMBL/GenBank/DDBJ databases">
        <authorList>
            <person name="Lanie J.A."/>
            <person name="Ng W.-L."/>
            <person name="Kazmierczak K.M."/>
            <person name="Andrzejewski T.M."/>
            <person name="Davidsen T.M."/>
            <person name="Wayne K.J."/>
            <person name="Tettelin H."/>
            <person name="Glass J.I."/>
            <person name="Rusch D."/>
            <person name="Podicherti R."/>
            <person name="Tsui H.-C.T."/>
            <person name="Winkler M.E."/>
        </authorList>
    </citation>
    <scope>NUCLEOTIDE SEQUENCE</scope>
</reference>
<evidence type="ECO:0008006" key="3">
    <source>
        <dbReference type="Google" id="ProtNLM"/>
    </source>
</evidence>
<dbReference type="EMBL" id="UINC01112873">
    <property type="protein sequence ID" value="SVC82113.1"/>
    <property type="molecule type" value="Genomic_DNA"/>
</dbReference>